<dbReference type="AlphaFoldDB" id="A0A1C2J5H0"/>
<dbReference type="OrthoDB" id="5309992at2"/>
<organism evidence="1 2">
    <name type="scientific">Acidithiobacillus thiooxidans</name>
    <name type="common">Thiobacillus thiooxidans</name>
    <dbReference type="NCBI Taxonomy" id="930"/>
    <lineage>
        <taxon>Bacteria</taxon>
        <taxon>Pseudomonadati</taxon>
        <taxon>Pseudomonadota</taxon>
        <taxon>Acidithiobacillia</taxon>
        <taxon>Acidithiobacillales</taxon>
        <taxon>Acidithiobacillaceae</taxon>
        <taxon>Acidithiobacillus</taxon>
    </lineage>
</organism>
<dbReference type="RefSeq" id="WP_031572986.1">
    <property type="nucleotide sequence ID" value="NZ_JABBDW010000008.1"/>
</dbReference>
<keyword evidence="2" id="KW-1185">Reference proteome</keyword>
<dbReference type="Proteomes" id="UP000095008">
    <property type="component" value="Unassembled WGS sequence"/>
</dbReference>
<evidence type="ECO:0000313" key="1">
    <source>
        <dbReference type="EMBL" id="OCX72513.1"/>
    </source>
</evidence>
<dbReference type="GeneID" id="60696776"/>
<comment type="caution">
    <text evidence="1">The sequence shown here is derived from an EMBL/GenBank/DDBJ whole genome shotgun (WGS) entry which is preliminary data.</text>
</comment>
<evidence type="ECO:0000313" key="2">
    <source>
        <dbReference type="Proteomes" id="UP000095008"/>
    </source>
</evidence>
<sequence>MQISHLKQFAGLVRRHNGTILPVLKTESVDGLVKLHIQGSVVDFWATPEELYFRGYRLLCAKPAIWDLWSRVICAPDQAKPEAFAVH</sequence>
<name>A0A1C2J5H0_ACITH</name>
<reference evidence="1" key="1">
    <citation type="journal article" date="2016" name="Int. J. Mol. Sci.">
        <title>Comparative genomics of the extreme acidophile Acidithiobacillus thiooxidans reveals intraspecific divergence and niche adaptation.</title>
        <authorList>
            <person name="Zhang X."/>
            <person name="Feng X."/>
            <person name="Tao J."/>
            <person name="Ma L."/>
            <person name="Xiao Y."/>
            <person name="Liang Y."/>
            <person name="Liu X."/>
            <person name="Yin H."/>
        </authorList>
    </citation>
    <scope>NUCLEOTIDE SEQUENCE [LARGE SCALE GENOMIC DNA]</scope>
    <source>
        <strain evidence="1">DXS-W</strain>
    </source>
</reference>
<accession>A0A1C2J5H0</accession>
<gene>
    <name evidence="1" type="ORF">A6M23_09735</name>
</gene>
<proteinExistence type="predicted"/>
<protein>
    <submittedName>
        <fullName evidence="1">Uncharacterized protein</fullName>
    </submittedName>
</protein>
<dbReference type="EMBL" id="LWRY01000109">
    <property type="protein sequence ID" value="OCX72513.1"/>
    <property type="molecule type" value="Genomic_DNA"/>
</dbReference>